<gene>
    <name evidence="1" type="ORF">ACEZDE_15165</name>
</gene>
<sequence>MGGTMQLERVRREIAHESARVLWGNDAWAENNLGQRRMLNRRRARPAVELDPAGKALGAVVARQGYAVQDPGYRAGLIEEVRQGYEDVITDDSATFDMGGRIKDVVRYVDDPLAKVPAMRELLTAPVLRTLDAYYGGLWRVQHARMWRIKHLTEEQRKVHHYGNLWHCDQHPTSTLKFFVQISEGVTAEGGAFRLHSVPTTRRIMRSGYLGQGWAKGPARAMLDDPALVVPFDVPAGIGAFCNTTRCLHRAGIPPEGTTRGMVQFTFVPADAPRPVGEPFHGLLPDTNVAEGKFA</sequence>
<dbReference type="RefSeq" id="WP_380536608.1">
    <property type="nucleotide sequence ID" value="NZ_JBHFAB010000009.1"/>
</dbReference>
<protein>
    <recommendedName>
        <fullName evidence="3">Phytanoyl-CoA dioxygenase family protein</fullName>
    </recommendedName>
</protein>
<evidence type="ECO:0000313" key="1">
    <source>
        <dbReference type="EMBL" id="MFC1417971.1"/>
    </source>
</evidence>
<dbReference type="Gene3D" id="2.60.120.620">
    <property type="entry name" value="q2cbj1_9rhob like domain"/>
    <property type="match status" value="1"/>
</dbReference>
<organism evidence="1 2">
    <name type="scientific">Streptacidiphilus cavernicola</name>
    <dbReference type="NCBI Taxonomy" id="3342716"/>
    <lineage>
        <taxon>Bacteria</taxon>
        <taxon>Bacillati</taxon>
        <taxon>Actinomycetota</taxon>
        <taxon>Actinomycetes</taxon>
        <taxon>Kitasatosporales</taxon>
        <taxon>Streptomycetaceae</taxon>
        <taxon>Streptacidiphilus</taxon>
    </lineage>
</organism>
<evidence type="ECO:0000313" key="2">
    <source>
        <dbReference type="Proteomes" id="UP001592531"/>
    </source>
</evidence>
<proteinExistence type="predicted"/>
<dbReference type="SUPFAM" id="SSF51197">
    <property type="entry name" value="Clavaminate synthase-like"/>
    <property type="match status" value="1"/>
</dbReference>
<dbReference type="Proteomes" id="UP001592531">
    <property type="component" value="Unassembled WGS sequence"/>
</dbReference>
<evidence type="ECO:0008006" key="3">
    <source>
        <dbReference type="Google" id="ProtNLM"/>
    </source>
</evidence>
<reference evidence="1 2" key="1">
    <citation type="submission" date="2024-09" db="EMBL/GenBank/DDBJ databases">
        <authorList>
            <person name="Lee S.D."/>
        </authorList>
    </citation>
    <scope>NUCLEOTIDE SEQUENCE [LARGE SCALE GENOMIC DNA]</scope>
    <source>
        <strain evidence="1 2">N8-3</strain>
    </source>
</reference>
<name>A0ABV6VW77_9ACTN</name>
<comment type="caution">
    <text evidence="1">The sequence shown here is derived from an EMBL/GenBank/DDBJ whole genome shotgun (WGS) entry which is preliminary data.</text>
</comment>
<accession>A0ABV6VW77</accession>
<dbReference type="EMBL" id="JBHFAB010000009">
    <property type="protein sequence ID" value="MFC1417971.1"/>
    <property type="molecule type" value="Genomic_DNA"/>
</dbReference>
<keyword evidence="2" id="KW-1185">Reference proteome</keyword>